<proteinExistence type="predicted"/>
<dbReference type="InterPro" id="IPR018929">
    <property type="entry name" value="DUF2510"/>
</dbReference>
<name>A0ABV6RXX2_9GAMM</name>
<feature type="compositionally biased region" description="Polar residues" evidence="1">
    <location>
        <begin position="62"/>
        <end position="72"/>
    </location>
</feature>
<feature type="region of interest" description="Disordered" evidence="1">
    <location>
        <begin position="179"/>
        <end position="203"/>
    </location>
</feature>
<comment type="caution">
    <text evidence="3">The sequence shown here is derived from an EMBL/GenBank/DDBJ whole genome shotgun (WGS) entry which is preliminary data.</text>
</comment>
<accession>A0ABV6RXX2</accession>
<keyword evidence="4" id="KW-1185">Reference proteome</keyword>
<reference evidence="3 4" key="1">
    <citation type="submission" date="2024-09" db="EMBL/GenBank/DDBJ databases">
        <authorList>
            <person name="Sun Q."/>
            <person name="Mori K."/>
        </authorList>
    </citation>
    <scope>NUCLEOTIDE SEQUENCE [LARGE SCALE GENOMIC DNA]</scope>
    <source>
        <strain evidence="3 4">KCTC 23076</strain>
    </source>
</reference>
<sequence length="316" mass="32892">MTENANANSGAPGQGDAPVSTGIAAGWYDDGTGRTRWWDGTQWTEHYRSEHQAEATPVPAPQSGSDAQTAVLQNGQDATATAVIPPVATEATAAPARQASPLAAQPAAKSKRMVPLMALVLSSTGALVLGMLLGNVSAGGAGSRADVELAEMQSELASAATEIADYEQRLAEADARAAELEEAAAAREGEEQPAEEPATSAEDEAAVRQAFAYNAHGHLGDMEKDLDDLVVTLDENGFWRLLTNSVELSFNLGQLQALDVPAEVSENWSAQLGDIDAGITAISDLVAAERYADVYGAIDTLRAHVTAAHEIASSVE</sequence>
<protein>
    <submittedName>
        <fullName evidence="3">DUF2510 domain-containing protein</fullName>
    </submittedName>
</protein>
<dbReference type="Pfam" id="PF10708">
    <property type="entry name" value="DUF2510"/>
    <property type="match status" value="1"/>
</dbReference>
<organism evidence="3 4">
    <name type="scientific">Lysobacter korlensis</name>
    <dbReference type="NCBI Taxonomy" id="553636"/>
    <lineage>
        <taxon>Bacteria</taxon>
        <taxon>Pseudomonadati</taxon>
        <taxon>Pseudomonadota</taxon>
        <taxon>Gammaproteobacteria</taxon>
        <taxon>Lysobacterales</taxon>
        <taxon>Lysobacteraceae</taxon>
        <taxon>Lysobacter</taxon>
    </lineage>
</organism>
<evidence type="ECO:0000313" key="3">
    <source>
        <dbReference type="EMBL" id="MFC0681821.1"/>
    </source>
</evidence>
<feature type="domain" description="DUF2510" evidence="2">
    <location>
        <begin position="25"/>
        <end position="54"/>
    </location>
</feature>
<evidence type="ECO:0000313" key="4">
    <source>
        <dbReference type="Proteomes" id="UP001589896"/>
    </source>
</evidence>
<evidence type="ECO:0000256" key="1">
    <source>
        <dbReference type="SAM" id="MobiDB-lite"/>
    </source>
</evidence>
<dbReference type="Proteomes" id="UP001589896">
    <property type="component" value="Unassembled WGS sequence"/>
</dbReference>
<gene>
    <name evidence="3" type="ORF">ACFFGH_28650</name>
</gene>
<feature type="compositionally biased region" description="Polar residues" evidence="1">
    <location>
        <begin position="1"/>
        <end position="11"/>
    </location>
</feature>
<dbReference type="EMBL" id="JBHLTG010000009">
    <property type="protein sequence ID" value="MFC0681821.1"/>
    <property type="molecule type" value="Genomic_DNA"/>
</dbReference>
<feature type="compositionally biased region" description="Basic and acidic residues" evidence="1">
    <location>
        <begin position="179"/>
        <end position="190"/>
    </location>
</feature>
<evidence type="ECO:0000259" key="2">
    <source>
        <dbReference type="Pfam" id="PF10708"/>
    </source>
</evidence>
<feature type="region of interest" description="Disordered" evidence="1">
    <location>
        <begin position="1"/>
        <end position="31"/>
    </location>
</feature>
<feature type="region of interest" description="Disordered" evidence="1">
    <location>
        <begin position="49"/>
        <end position="72"/>
    </location>
</feature>
<dbReference type="RefSeq" id="WP_386675153.1">
    <property type="nucleotide sequence ID" value="NZ_JBHLTG010000009.1"/>
</dbReference>